<dbReference type="InterPro" id="IPR004391">
    <property type="entry name" value="Glu_race"/>
</dbReference>
<feature type="binding site" evidence="8">
    <location>
        <begin position="41"/>
        <end position="42"/>
    </location>
    <ligand>
        <name>substrate</name>
    </ligand>
</feature>
<evidence type="ECO:0000256" key="6">
    <source>
        <dbReference type="ARBA" id="ARBA00023316"/>
    </source>
</evidence>
<reference evidence="9 10" key="1">
    <citation type="submission" date="2019-07" db="EMBL/GenBank/DDBJ databases">
        <title>Whole genome shotgun sequence of Cerasibacillus quisquiliarum NBRC 102429.</title>
        <authorList>
            <person name="Hosoyama A."/>
            <person name="Uohara A."/>
            <person name="Ohji S."/>
            <person name="Ichikawa N."/>
        </authorList>
    </citation>
    <scope>NUCLEOTIDE SEQUENCE [LARGE SCALE GENOMIC DNA]</scope>
    <source>
        <strain evidence="9 10">NBRC 102429</strain>
    </source>
</reference>
<accession>A0A511V4T1</accession>
<dbReference type="RefSeq" id="WP_146938580.1">
    <property type="nucleotide sequence ID" value="NZ_BJXW01000034.1"/>
</dbReference>
<protein>
    <recommendedName>
        <fullName evidence="7 8">Glutamate racemase</fullName>
        <ecNumber evidence="2 8">5.1.1.3</ecNumber>
    </recommendedName>
</protein>
<comment type="catalytic activity">
    <reaction evidence="1 8">
        <text>L-glutamate = D-glutamate</text>
        <dbReference type="Rhea" id="RHEA:12813"/>
        <dbReference type="ChEBI" id="CHEBI:29985"/>
        <dbReference type="ChEBI" id="CHEBI:29986"/>
        <dbReference type="EC" id="5.1.1.3"/>
    </reaction>
</comment>
<keyword evidence="10" id="KW-1185">Reference proteome</keyword>
<evidence type="ECO:0000313" key="10">
    <source>
        <dbReference type="Proteomes" id="UP000321491"/>
    </source>
</evidence>
<organism evidence="9 10">
    <name type="scientific">Cerasibacillus quisquiliarum</name>
    <dbReference type="NCBI Taxonomy" id="227865"/>
    <lineage>
        <taxon>Bacteria</taxon>
        <taxon>Bacillati</taxon>
        <taxon>Bacillota</taxon>
        <taxon>Bacilli</taxon>
        <taxon>Bacillales</taxon>
        <taxon>Bacillaceae</taxon>
        <taxon>Cerasibacillus</taxon>
    </lineage>
</organism>
<proteinExistence type="inferred from homology"/>
<dbReference type="PROSITE" id="PS00924">
    <property type="entry name" value="ASP_GLU_RACEMASE_2"/>
    <property type="match status" value="1"/>
</dbReference>
<dbReference type="EC" id="5.1.1.3" evidence="2 8"/>
<dbReference type="InterPro" id="IPR018187">
    <property type="entry name" value="Asp/Glu_racemase_AS_1"/>
</dbReference>
<evidence type="ECO:0000256" key="8">
    <source>
        <dbReference type="HAMAP-Rule" id="MF_00258"/>
    </source>
</evidence>
<comment type="function">
    <text evidence="8">Provides the (R)-glutamate required for cell wall biosynthesis.</text>
</comment>
<dbReference type="Proteomes" id="UP000321491">
    <property type="component" value="Unassembled WGS sequence"/>
</dbReference>
<dbReference type="PANTHER" id="PTHR21198:SF2">
    <property type="entry name" value="GLUTAMATE RACEMASE"/>
    <property type="match status" value="1"/>
</dbReference>
<feature type="binding site" evidence="8">
    <location>
        <begin position="73"/>
        <end position="74"/>
    </location>
    <ligand>
        <name>substrate</name>
    </ligand>
</feature>
<dbReference type="HAMAP" id="MF_00258">
    <property type="entry name" value="Glu_racemase"/>
    <property type="match status" value="1"/>
</dbReference>
<dbReference type="PANTHER" id="PTHR21198">
    <property type="entry name" value="GLUTAMATE RACEMASE"/>
    <property type="match status" value="1"/>
</dbReference>
<dbReference type="NCBIfam" id="TIGR00067">
    <property type="entry name" value="glut_race"/>
    <property type="match status" value="1"/>
</dbReference>
<evidence type="ECO:0000256" key="3">
    <source>
        <dbReference type="ARBA" id="ARBA00022960"/>
    </source>
</evidence>
<comment type="caution">
    <text evidence="9">The sequence shown here is derived from an EMBL/GenBank/DDBJ whole genome shotgun (WGS) entry which is preliminary data.</text>
</comment>
<feature type="active site" description="Proton donor/acceptor" evidence="8">
    <location>
        <position position="184"/>
    </location>
</feature>
<dbReference type="Gene3D" id="3.40.50.1860">
    <property type="match status" value="2"/>
</dbReference>
<dbReference type="InterPro" id="IPR033134">
    <property type="entry name" value="Asp/Glu_racemase_AS_2"/>
</dbReference>
<dbReference type="GO" id="GO:0009252">
    <property type="term" value="P:peptidoglycan biosynthetic process"/>
    <property type="evidence" value="ECO:0007669"/>
    <property type="project" value="UniProtKB-UniRule"/>
</dbReference>
<dbReference type="InterPro" id="IPR001920">
    <property type="entry name" value="Asp/Glu_race"/>
</dbReference>
<name>A0A511V4T1_9BACI</name>
<dbReference type="FunFam" id="3.40.50.1860:FF:000002">
    <property type="entry name" value="Glutamate racemase"/>
    <property type="match status" value="1"/>
</dbReference>
<keyword evidence="6 8" id="KW-0961">Cell wall biogenesis/degradation</keyword>
<evidence type="ECO:0000256" key="4">
    <source>
        <dbReference type="ARBA" id="ARBA00022984"/>
    </source>
</evidence>
<evidence type="ECO:0000256" key="5">
    <source>
        <dbReference type="ARBA" id="ARBA00023235"/>
    </source>
</evidence>
<feature type="active site" description="Proton donor/acceptor" evidence="8">
    <location>
        <position position="72"/>
    </location>
</feature>
<keyword evidence="4 8" id="KW-0573">Peptidoglycan synthesis</keyword>
<keyword evidence="3 8" id="KW-0133">Cell shape</keyword>
<dbReference type="GO" id="GO:0008360">
    <property type="term" value="P:regulation of cell shape"/>
    <property type="evidence" value="ECO:0007669"/>
    <property type="project" value="UniProtKB-KW"/>
</dbReference>
<gene>
    <name evidence="9" type="primary">racE_2</name>
    <name evidence="8" type="synonym">murI</name>
    <name evidence="9" type="ORF">CQU01_24600</name>
</gene>
<dbReference type="PROSITE" id="PS00923">
    <property type="entry name" value="ASP_GLU_RACEMASE_1"/>
    <property type="match status" value="1"/>
</dbReference>
<dbReference type="NCBIfam" id="NF002035">
    <property type="entry name" value="PRK00865.1-3"/>
    <property type="match status" value="1"/>
</dbReference>
<feature type="binding site" evidence="8">
    <location>
        <begin position="9"/>
        <end position="10"/>
    </location>
    <ligand>
        <name>substrate</name>
    </ligand>
</feature>
<comment type="pathway">
    <text evidence="8">Cell wall biogenesis; peptidoglycan biosynthesis.</text>
</comment>
<sequence length="271" mass="29974">MERPIGIIDSGVGGLTVTNEIIKRLPKENIIYLGDKERCPYGSKTENQIKKYTWDMVNFLLKKNIKALVIACNTATAYTLEDLEKELDIPVIGVINPGAITALESTQNYNIGILGTDGTIRSQAYTKALHHLCPQVNVTSLACPSFVPMIEQGILSGPKLKDEVKQTLLPLQQQNKCDTLVLGCTHYPLIKDTIQDVMGSEIKLVSSGEATARVAKSVLKKYGIDNKTDKIPTYNFYTTGDLKLFTKTAQILFQDFTGHVTSVMIDRVSLY</sequence>
<keyword evidence="5 8" id="KW-0413">Isomerase</keyword>
<evidence type="ECO:0000256" key="1">
    <source>
        <dbReference type="ARBA" id="ARBA00001602"/>
    </source>
</evidence>
<dbReference type="GO" id="GO:0042802">
    <property type="term" value="F:identical protein binding"/>
    <property type="evidence" value="ECO:0007669"/>
    <property type="project" value="UniProtKB-ARBA"/>
</dbReference>
<dbReference type="AlphaFoldDB" id="A0A511V4T1"/>
<evidence type="ECO:0000313" key="9">
    <source>
        <dbReference type="EMBL" id="GEN32222.1"/>
    </source>
</evidence>
<dbReference type="UniPathway" id="UPA00219"/>
<dbReference type="OrthoDB" id="9801055at2"/>
<dbReference type="GO" id="GO:0071555">
    <property type="term" value="P:cell wall organization"/>
    <property type="evidence" value="ECO:0007669"/>
    <property type="project" value="UniProtKB-KW"/>
</dbReference>
<dbReference type="EMBL" id="BJXW01000034">
    <property type="protein sequence ID" value="GEN32222.1"/>
    <property type="molecule type" value="Genomic_DNA"/>
</dbReference>
<dbReference type="Pfam" id="PF01177">
    <property type="entry name" value="Asp_Glu_race"/>
    <property type="match status" value="1"/>
</dbReference>
<evidence type="ECO:0000256" key="2">
    <source>
        <dbReference type="ARBA" id="ARBA00013090"/>
    </source>
</evidence>
<dbReference type="SUPFAM" id="SSF53681">
    <property type="entry name" value="Aspartate/glutamate racemase"/>
    <property type="match status" value="2"/>
</dbReference>
<feature type="binding site" evidence="8">
    <location>
        <begin position="185"/>
        <end position="186"/>
    </location>
    <ligand>
        <name>substrate</name>
    </ligand>
</feature>
<evidence type="ECO:0000256" key="7">
    <source>
        <dbReference type="ARBA" id="ARBA00070053"/>
    </source>
</evidence>
<comment type="similarity">
    <text evidence="8">Belongs to the aspartate/glutamate racemases family.</text>
</comment>
<dbReference type="GO" id="GO:0008881">
    <property type="term" value="F:glutamate racemase activity"/>
    <property type="evidence" value="ECO:0007669"/>
    <property type="project" value="UniProtKB-UniRule"/>
</dbReference>
<dbReference type="InterPro" id="IPR015942">
    <property type="entry name" value="Asp/Glu/hydantoin_racemase"/>
</dbReference>